<dbReference type="SUPFAM" id="SSF57783">
    <property type="entry name" value="Zinc beta-ribbon"/>
    <property type="match status" value="1"/>
</dbReference>
<accession>A0A252F7C1</accession>
<evidence type="ECO:0000259" key="1">
    <source>
        <dbReference type="Pfam" id="PF01807"/>
    </source>
</evidence>
<dbReference type="AlphaFoldDB" id="A0A252F7C1"/>
<dbReference type="Proteomes" id="UP000194903">
    <property type="component" value="Unassembled WGS sequence"/>
</dbReference>
<protein>
    <recommendedName>
        <fullName evidence="1">Zinc finger CHC2-type domain-containing protein</fullName>
    </recommendedName>
</protein>
<comment type="caution">
    <text evidence="2">The sequence shown here is derived from an EMBL/GenBank/DDBJ whole genome shotgun (WGS) entry which is preliminary data.</text>
</comment>
<dbReference type="GO" id="GO:0003677">
    <property type="term" value="F:DNA binding"/>
    <property type="evidence" value="ECO:0007669"/>
    <property type="project" value="InterPro"/>
</dbReference>
<gene>
    <name evidence="2" type="ORF">CBW42_00115</name>
</gene>
<dbReference type="InterPro" id="IPR036977">
    <property type="entry name" value="DNA_primase_Znf_CHC2"/>
</dbReference>
<dbReference type="OrthoDB" id="9773296at2"/>
<proteinExistence type="predicted"/>
<evidence type="ECO:0000313" key="3">
    <source>
        <dbReference type="Proteomes" id="UP000194903"/>
    </source>
</evidence>
<sequence>MDIFAEIRERVPIEQVLSSYGLQLHGKRCKCPVHHGEHLSASVYNNKLHCFKCNQSWDAVALVAELDKLSPVDAAKQINDQYFLGLTIGRAATPEERSRQQEAAKAARKRRELDQAFQAWEQRTWATLSRYYRLLKQWRRDYAPDGPDDLDRLDPRYVEAVKRLDYIGYCLDTLENQNIEWRKLFWRTHRIEVNQIELRIQHAG</sequence>
<dbReference type="GO" id="GO:0003899">
    <property type="term" value="F:DNA-directed RNA polymerase activity"/>
    <property type="evidence" value="ECO:0007669"/>
    <property type="project" value="InterPro"/>
</dbReference>
<evidence type="ECO:0000313" key="2">
    <source>
        <dbReference type="EMBL" id="OUM21673.1"/>
    </source>
</evidence>
<dbReference type="Pfam" id="PF01807">
    <property type="entry name" value="Zn_ribbon_DnaG"/>
    <property type="match status" value="1"/>
</dbReference>
<feature type="domain" description="Zinc finger CHC2-type" evidence="1">
    <location>
        <begin position="3"/>
        <end position="83"/>
    </location>
</feature>
<organism evidence="2 3">
    <name type="scientific">Butyricicoccus porcorum</name>
    <dbReference type="NCBI Taxonomy" id="1945634"/>
    <lineage>
        <taxon>Bacteria</taxon>
        <taxon>Bacillati</taxon>
        <taxon>Bacillota</taxon>
        <taxon>Clostridia</taxon>
        <taxon>Eubacteriales</taxon>
        <taxon>Butyricicoccaceae</taxon>
        <taxon>Butyricicoccus</taxon>
    </lineage>
</organism>
<reference evidence="2 3" key="1">
    <citation type="submission" date="2017-05" db="EMBL/GenBank/DDBJ databases">
        <title>Butyricicoccus porcorum sp. nov. a butyrate-producing bacterium from the swine intestinal tract.</title>
        <authorList>
            <person name="Trachsel J."/>
            <person name="Humphrey S."/>
            <person name="Allen H.K."/>
        </authorList>
    </citation>
    <scope>NUCLEOTIDE SEQUENCE [LARGE SCALE GENOMIC DNA]</scope>
    <source>
        <strain evidence="2">BB10</strain>
    </source>
</reference>
<dbReference type="InterPro" id="IPR002694">
    <property type="entry name" value="Znf_CHC2"/>
</dbReference>
<dbReference type="GO" id="GO:0006260">
    <property type="term" value="P:DNA replication"/>
    <property type="evidence" value="ECO:0007669"/>
    <property type="project" value="InterPro"/>
</dbReference>
<dbReference type="EMBL" id="NHOC01000001">
    <property type="protein sequence ID" value="OUM21673.1"/>
    <property type="molecule type" value="Genomic_DNA"/>
</dbReference>
<keyword evidence="3" id="KW-1185">Reference proteome</keyword>
<dbReference type="Gene3D" id="3.90.580.10">
    <property type="entry name" value="Zinc finger, CHC2-type domain"/>
    <property type="match status" value="1"/>
</dbReference>
<dbReference type="GO" id="GO:0008270">
    <property type="term" value="F:zinc ion binding"/>
    <property type="evidence" value="ECO:0007669"/>
    <property type="project" value="InterPro"/>
</dbReference>
<name>A0A252F7C1_9FIRM</name>